<keyword evidence="9" id="KW-0012">Acyltransferase</keyword>
<dbReference type="RefSeq" id="WP_319961120.1">
    <property type="nucleotide sequence ID" value="NZ_JAXARY010000005.1"/>
</dbReference>
<evidence type="ECO:0000313" key="9">
    <source>
        <dbReference type="EMBL" id="MDX8127144.1"/>
    </source>
</evidence>
<dbReference type="InterPro" id="IPR002656">
    <property type="entry name" value="Acyl_transf_3_dom"/>
</dbReference>
<feature type="transmembrane region" description="Helical" evidence="7">
    <location>
        <begin position="86"/>
        <end position="103"/>
    </location>
</feature>
<name>A0ABU4UCE1_9GAMM</name>
<dbReference type="GO" id="GO:0016746">
    <property type="term" value="F:acyltransferase activity"/>
    <property type="evidence" value="ECO:0007669"/>
    <property type="project" value="UniProtKB-KW"/>
</dbReference>
<feature type="transmembrane region" description="Helical" evidence="7">
    <location>
        <begin position="136"/>
        <end position="155"/>
    </location>
</feature>
<organism evidence="9 10">
    <name type="scientific">Methylomonas defluvii</name>
    <dbReference type="NCBI Taxonomy" id="3045149"/>
    <lineage>
        <taxon>Bacteria</taxon>
        <taxon>Pseudomonadati</taxon>
        <taxon>Pseudomonadota</taxon>
        <taxon>Gammaproteobacteria</taxon>
        <taxon>Methylococcales</taxon>
        <taxon>Methylococcaceae</taxon>
        <taxon>Methylomonas</taxon>
    </lineage>
</organism>
<feature type="domain" description="Acyltransferase 3" evidence="8">
    <location>
        <begin position="9"/>
        <end position="313"/>
    </location>
</feature>
<gene>
    <name evidence="9" type="ORF">QLH52_07620</name>
</gene>
<feature type="transmembrane region" description="Helical" evidence="7">
    <location>
        <begin position="186"/>
        <end position="203"/>
    </location>
</feature>
<dbReference type="Pfam" id="PF01757">
    <property type="entry name" value="Acyl_transf_3"/>
    <property type="match status" value="1"/>
</dbReference>
<keyword evidence="6 7" id="KW-0472">Membrane</keyword>
<evidence type="ECO:0000256" key="5">
    <source>
        <dbReference type="ARBA" id="ARBA00022989"/>
    </source>
</evidence>
<proteinExistence type="inferred from homology"/>
<comment type="caution">
    <text evidence="9">The sequence shown here is derived from an EMBL/GenBank/DDBJ whole genome shotgun (WGS) entry which is preliminary data.</text>
</comment>
<evidence type="ECO:0000259" key="8">
    <source>
        <dbReference type="Pfam" id="PF01757"/>
    </source>
</evidence>
<evidence type="ECO:0000256" key="2">
    <source>
        <dbReference type="ARBA" id="ARBA00007400"/>
    </source>
</evidence>
<evidence type="ECO:0000256" key="4">
    <source>
        <dbReference type="ARBA" id="ARBA00022692"/>
    </source>
</evidence>
<keyword evidence="10" id="KW-1185">Reference proteome</keyword>
<feature type="transmembrane region" description="Helical" evidence="7">
    <location>
        <begin position="265"/>
        <end position="288"/>
    </location>
</feature>
<dbReference type="PANTHER" id="PTHR40074">
    <property type="entry name" value="O-ACETYLTRANSFERASE WECH"/>
    <property type="match status" value="1"/>
</dbReference>
<dbReference type="PANTHER" id="PTHR40074:SF2">
    <property type="entry name" value="O-ACETYLTRANSFERASE WECH"/>
    <property type="match status" value="1"/>
</dbReference>
<keyword evidence="9" id="KW-0808">Transferase</keyword>
<keyword evidence="4 7" id="KW-0812">Transmembrane</keyword>
<feature type="transmembrane region" description="Helical" evidence="7">
    <location>
        <begin position="210"/>
        <end position="229"/>
    </location>
</feature>
<protein>
    <submittedName>
        <fullName evidence="9">Acyltransferase family protein</fullName>
    </submittedName>
</protein>
<dbReference type="Proteomes" id="UP001284537">
    <property type="component" value="Unassembled WGS sequence"/>
</dbReference>
<evidence type="ECO:0000256" key="7">
    <source>
        <dbReference type="SAM" id="Phobius"/>
    </source>
</evidence>
<evidence type="ECO:0000256" key="3">
    <source>
        <dbReference type="ARBA" id="ARBA00022475"/>
    </source>
</evidence>
<evidence type="ECO:0000256" key="1">
    <source>
        <dbReference type="ARBA" id="ARBA00004651"/>
    </source>
</evidence>
<keyword evidence="3" id="KW-1003">Cell membrane</keyword>
<feature type="transmembrane region" description="Helical" evidence="7">
    <location>
        <begin position="44"/>
        <end position="65"/>
    </location>
</feature>
<sequence length="330" mass="37945">MDKKNRLVDIDKAKGFAIFLVVLGHIVATDMPAGNEWYAALKFYIYKFHMPFFMFISGIIMAYTFRGFNDFNGYLGYIVKKLRRLAPGYLFFGFLIYAGKLSMSNLMHVDDVPGDIGDELYNLLVFPSKSAGGSLWFIYVLMEMYVVFPLVIVFFSKKLPLIVVFGFALEFVPVTNAFMLDRFCEYFLFFSLWVFIVANYEVYLSVIEKYSYVFILLFFLSFLTIPFFADNVSKVIIGICSLPALQVIMRRGGFSNMNVWQIYGLYTYSIYLMNTIFIGVVKGIILSFTTWDGLNFIPISVCLLIGGVYGPIFVKKFIFSRAPFLDRITS</sequence>
<feature type="transmembrane region" description="Helical" evidence="7">
    <location>
        <begin position="162"/>
        <end position="180"/>
    </location>
</feature>
<comment type="similarity">
    <text evidence="2">Belongs to the acyltransferase 3 family.</text>
</comment>
<comment type="subcellular location">
    <subcellularLocation>
        <location evidence="1">Cell membrane</location>
        <topology evidence="1">Multi-pass membrane protein</topology>
    </subcellularLocation>
</comment>
<accession>A0ABU4UCE1</accession>
<keyword evidence="5 7" id="KW-1133">Transmembrane helix</keyword>
<dbReference type="EMBL" id="JAXARY010000005">
    <property type="protein sequence ID" value="MDX8127144.1"/>
    <property type="molecule type" value="Genomic_DNA"/>
</dbReference>
<evidence type="ECO:0000256" key="6">
    <source>
        <dbReference type="ARBA" id="ARBA00023136"/>
    </source>
</evidence>
<feature type="transmembrane region" description="Helical" evidence="7">
    <location>
        <begin position="294"/>
        <end position="314"/>
    </location>
</feature>
<reference evidence="9 10" key="1">
    <citation type="submission" date="2023-11" db="EMBL/GenBank/DDBJ databases">
        <authorList>
            <person name="Ouyang M.-Y."/>
        </authorList>
    </citation>
    <scope>NUCLEOTIDE SEQUENCE [LARGE SCALE GENOMIC DNA]</scope>
    <source>
        <strain evidence="9 10">OY6</strain>
    </source>
</reference>
<evidence type="ECO:0000313" key="10">
    <source>
        <dbReference type="Proteomes" id="UP001284537"/>
    </source>
</evidence>